<evidence type="ECO:0000256" key="1">
    <source>
        <dbReference type="SAM" id="Coils"/>
    </source>
</evidence>
<dbReference type="RefSeq" id="WP_110360044.1">
    <property type="nucleotide sequence ID" value="NZ_QFLI01000002.1"/>
</dbReference>
<sequence>MAQIKIKGNANYLAGLFADIKRKNDADGEASLLNSVIDIAAIEGKVNNMIDYQEKANDANRLKEELNEQKAKMAKEIINDIKQIRDLLKAHFPNDTKKLGAWGFTIDEVSKKKEEEPV</sequence>
<protein>
    <submittedName>
        <fullName evidence="2">Uncharacterized protein</fullName>
    </submittedName>
</protein>
<reference evidence="2 3" key="1">
    <citation type="submission" date="2018-05" db="EMBL/GenBank/DDBJ databases">
        <title>Marinifilum breve JC075T sp. nov., a marine bacterium isolated from Yongle Blue Hole in the South China Sea.</title>
        <authorList>
            <person name="Fu T."/>
        </authorList>
    </citation>
    <scope>NUCLEOTIDE SEQUENCE [LARGE SCALE GENOMIC DNA]</scope>
    <source>
        <strain evidence="2 3">JC075</strain>
    </source>
</reference>
<keyword evidence="1" id="KW-0175">Coiled coil</keyword>
<dbReference type="EMBL" id="QFLI01000002">
    <property type="protein sequence ID" value="PXY02411.1"/>
    <property type="molecule type" value="Genomic_DNA"/>
</dbReference>
<proteinExistence type="predicted"/>
<organism evidence="2 3">
    <name type="scientific">Marinifilum breve</name>
    <dbReference type="NCBI Taxonomy" id="2184082"/>
    <lineage>
        <taxon>Bacteria</taxon>
        <taxon>Pseudomonadati</taxon>
        <taxon>Bacteroidota</taxon>
        <taxon>Bacteroidia</taxon>
        <taxon>Marinilabiliales</taxon>
        <taxon>Marinifilaceae</taxon>
    </lineage>
</organism>
<evidence type="ECO:0000313" key="3">
    <source>
        <dbReference type="Proteomes" id="UP000248079"/>
    </source>
</evidence>
<evidence type="ECO:0000313" key="2">
    <source>
        <dbReference type="EMBL" id="PXY02411.1"/>
    </source>
</evidence>
<comment type="caution">
    <text evidence="2">The sequence shown here is derived from an EMBL/GenBank/DDBJ whole genome shotgun (WGS) entry which is preliminary data.</text>
</comment>
<accession>A0A2V4A1G1</accession>
<feature type="coiled-coil region" evidence="1">
    <location>
        <begin position="49"/>
        <end position="83"/>
    </location>
</feature>
<keyword evidence="3" id="KW-1185">Reference proteome</keyword>
<dbReference type="AlphaFoldDB" id="A0A2V4A1G1"/>
<dbReference type="OrthoDB" id="1120100at2"/>
<dbReference type="Proteomes" id="UP000248079">
    <property type="component" value="Unassembled WGS sequence"/>
</dbReference>
<name>A0A2V4A1G1_9BACT</name>
<gene>
    <name evidence="2" type="ORF">DF185_07110</name>
</gene>